<dbReference type="RefSeq" id="WP_108993576.1">
    <property type="nucleotide sequence ID" value="NZ_BDQX01000171.1"/>
</dbReference>
<dbReference type="Proteomes" id="UP000245202">
    <property type="component" value="Unassembled WGS sequence"/>
</dbReference>
<keyword evidence="2" id="KW-1185">Reference proteome</keyword>
<accession>A0A2R5EQ24</accession>
<dbReference type="InterPro" id="IPR009711">
    <property type="entry name" value="UPF0473"/>
</dbReference>
<dbReference type="AlphaFoldDB" id="A0A2R5EQ24"/>
<sequence>MSDYNQTPVRINGLKEVFGDHVELIAEDGHAEVYRIKAEFKLGDTVYAALQSDEMEAEDEVEFLRVRQDGEEPQLESIEDDEEWEAASEAYDDLQFASDDRP</sequence>
<organism evidence="1 2">
    <name type="scientific">Paenibacillus agaridevorans</name>
    <dbReference type="NCBI Taxonomy" id="171404"/>
    <lineage>
        <taxon>Bacteria</taxon>
        <taxon>Bacillati</taxon>
        <taxon>Bacillota</taxon>
        <taxon>Bacilli</taxon>
        <taxon>Bacillales</taxon>
        <taxon>Paenibacillaceae</taxon>
        <taxon>Paenibacillus</taxon>
    </lineage>
</organism>
<reference evidence="1 2" key="1">
    <citation type="submission" date="2017-08" db="EMBL/GenBank/DDBJ databases">
        <title>Substantial Increase in Enzyme Production by Combined Drug-Resistance Mutations in Paenibacillus agaridevorans.</title>
        <authorList>
            <person name="Tanaka Y."/>
            <person name="Funane K."/>
            <person name="Hosaka T."/>
            <person name="Shiwa Y."/>
            <person name="Fujita N."/>
            <person name="Miyazaki T."/>
            <person name="Yoshikawa H."/>
            <person name="Murakami K."/>
            <person name="Kasahara K."/>
            <person name="Inaoka T."/>
            <person name="Hiraga Y."/>
            <person name="Ochi K."/>
        </authorList>
    </citation>
    <scope>NUCLEOTIDE SEQUENCE [LARGE SCALE GENOMIC DNA]</scope>
    <source>
        <strain evidence="1 2">T-3040</strain>
    </source>
</reference>
<gene>
    <name evidence="1" type="ORF">PAT3040_03268</name>
</gene>
<name>A0A2R5EQ24_9BACL</name>
<evidence type="ECO:0000313" key="2">
    <source>
        <dbReference type="Proteomes" id="UP000245202"/>
    </source>
</evidence>
<proteinExistence type="predicted"/>
<protein>
    <submittedName>
        <fullName evidence="1">DUF1292 domain-containing protein</fullName>
    </submittedName>
</protein>
<evidence type="ECO:0000313" key="1">
    <source>
        <dbReference type="EMBL" id="GBG08677.1"/>
    </source>
</evidence>
<comment type="caution">
    <text evidence="1">The sequence shown here is derived from an EMBL/GenBank/DDBJ whole genome shotgun (WGS) entry which is preliminary data.</text>
</comment>
<dbReference type="Pfam" id="PF06949">
    <property type="entry name" value="DUF1292"/>
    <property type="match status" value="1"/>
</dbReference>
<dbReference type="EMBL" id="BDQX01000171">
    <property type="protein sequence ID" value="GBG08677.1"/>
    <property type="molecule type" value="Genomic_DNA"/>
</dbReference>